<comment type="caution">
    <text evidence="1">The sequence shown here is derived from an EMBL/GenBank/DDBJ whole genome shotgun (WGS) entry which is preliminary data.</text>
</comment>
<evidence type="ECO:0000313" key="2">
    <source>
        <dbReference type="Proteomes" id="UP001164539"/>
    </source>
</evidence>
<evidence type="ECO:0000313" key="1">
    <source>
        <dbReference type="EMBL" id="KAJ4705566.1"/>
    </source>
</evidence>
<dbReference type="Proteomes" id="UP001164539">
    <property type="component" value="Chromosome 12"/>
</dbReference>
<keyword evidence="1" id="KW-0067">ATP-binding</keyword>
<gene>
    <name evidence="1" type="ORF">OWV82_022325</name>
</gene>
<keyword evidence="2" id="KW-1185">Reference proteome</keyword>
<name>A0ACC1X2Y6_MELAZ</name>
<proteinExistence type="predicted"/>
<keyword evidence="1" id="KW-0547">Nucleotide-binding</keyword>
<organism evidence="1 2">
    <name type="scientific">Melia azedarach</name>
    <name type="common">Chinaberry tree</name>
    <dbReference type="NCBI Taxonomy" id="155640"/>
    <lineage>
        <taxon>Eukaryota</taxon>
        <taxon>Viridiplantae</taxon>
        <taxon>Streptophyta</taxon>
        <taxon>Embryophyta</taxon>
        <taxon>Tracheophyta</taxon>
        <taxon>Spermatophyta</taxon>
        <taxon>Magnoliopsida</taxon>
        <taxon>eudicotyledons</taxon>
        <taxon>Gunneridae</taxon>
        <taxon>Pentapetalae</taxon>
        <taxon>rosids</taxon>
        <taxon>malvids</taxon>
        <taxon>Sapindales</taxon>
        <taxon>Meliaceae</taxon>
        <taxon>Melia</taxon>
    </lineage>
</organism>
<sequence>MDSANSPNASTSTATVQHVTKKSSDELLRKFAEVGHANEEGKKELRLVKRRKRSSSSRRIATRREGEYRESPNNNGSIVERKWLLPPAATRRSALLRHLGIGRSQLRARDVRNRSLFGTIEKTWRKTVEGASRVFMEKHYNGHKRLINDVV</sequence>
<protein>
    <submittedName>
        <fullName evidence="1">ABC transporter ATP-binding/permease protein like</fullName>
    </submittedName>
</protein>
<dbReference type="EMBL" id="CM051405">
    <property type="protein sequence ID" value="KAJ4705566.1"/>
    <property type="molecule type" value="Genomic_DNA"/>
</dbReference>
<accession>A0ACC1X2Y6</accession>
<reference evidence="1 2" key="1">
    <citation type="journal article" date="2023" name="Science">
        <title>Complex scaffold remodeling in plant triterpene biosynthesis.</title>
        <authorList>
            <person name="De La Pena R."/>
            <person name="Hodgson H."/>
            <person name="Liu J.C."/>
            <person name="Stephenson M.J."/>
            <person name="Martin A.C."/>
            <person name="Owen C."/>
            <person name="Harkess A."/>
            <person name="Leebens-Mack J."/>
            <person name="Jimenez L.E."/>
            <person name="Osbourn A."/>
            <person name="Sattely E.S."/>
        </authorList>
    </citation>
    <scope>NUCLEOTIDE SEQUENCE [LARGE SCALE GENOMIC DNA]</scope>
    <source>
        <strain evidence="2">cv. JPN11</strain>
        <tissue evidence="1">Leaf</tissue>
    </source>
</reference>